<dbReference type="CDD" id="cd01651">
    <property type="entry name" value="RT_G2_intron"/>
    <property type="match status" value="1"/>
</dbReference>
<dbReference type="GO" id="GO:0008270">
    <property type="term" value="F:zinc ion binding"/>
    <property type="evidence" value="ECO:0007669"/>
    <property type="project" value="InterPro"/>
</dbReference>
<evidence type="ECO:0000313" key="3">
    <source>
        <dbReference type="Proteomes" id="UP000254807"/>
    </source>
</evidence>
<dbReference type="InterPro" id="IPR000477">
    <property type="entry name" value="RT_dom"/>
</dbReference>
<dbReference type="InterPro" id="IPR051083">
    <property type="entry name" value="GrpII_Intron_Splice-Mob/Def"/>
</dbReference>
<evidence type="ECO:0000259" key="1">
    <source>
        <dbReference type="PROSITE" id="PS50878"/>
    </source>
</evidence>
<organism evidence="2 3">
    <name type="scientific">Enterococcus gallinarum</name>
    <dbReference type="NCBI Taxonomy" id="1353"/>
    <lineage>
        <taxon>Bacteria</taxon>
        <taxon>Bacillati</taxon>
        <taxon>Bacillota</taxon>
        <taxon>Bacilli</taxon>
        <taxon>Lactobacillales</taxon>
        <taxon>Enterococcaceae</taxon>
        <taxon>Enterococcus</taxon>
    </lineage>
</organism>
<keyword evidence="3" id="KW-1185">Reference proteome</keyword>
<accession>A0A376L5V7</accession>
<gene>
    <name evidence="2" type="primary">ltrA_5</name>
    <name evidence="2" type="ORF">NCTC12360_03761</name>
</gene>
<dbReference type="RefSeq" id="WP_060815255.1">
    <property type="nucleotide sequence ID" value="NZ_JARPZP010000031.1"/>
</dbReference>
<dbReference type="PROSITE" id="PS50878">
    <property type="entry name" value="RT_POL"/>
    <property type="match status" value="1"/>
</dbReference>
<dbReference type="PANTHER" id="PTHR34047:SF8">
    <property type="entry name" value="PROTEIN YKFC"/>
    <property type="match status" value="1"/>
</dbReference>
<dbReference type="EMBL" id="UFYW01000002">
    <property type="protein sequence ID" value="STF08766.1"/>
    <property type="molecule type" value="Genomic_DNA"/>
</dbReference>
<dbReference type="Pfam" id="PF01844">
    <property type="entry name" value="HNH"/>
    <property type="match status" value="1"/>
</dbReference>
<keyword evidence="2" id="KW-0548">Nucleotidyltransferase</keyword>
<dbReference type="SUPFAM" id="SSF56672">
    <property type="entry name" value="DNA/RNA polymerases"/>
    <property type="match status" value="1"/>
</dbReference>
<evidence type="ECO:0000313" key="2">
    <source>
        <dbReference type="EMBL" id="STF08766.1"/>
    </source>
</evidence>
<keyword evidence="2" id="KW-0695">RNA-directed DNA polymerase</keyword>
<name>A0A376L5V7_ENTGA</name>
<feature type="domain" description="Reverse transcriptase" evidence="1">
    <location>
        <begin position="80"/>
        <end position="333"/>
    </location>
</feature>
<dbReference type="InterPro" id="IPR043502">
    <property type="entry name" value="DNA/RNA_pol_sf"/>
</dbReference>
<dbReference type="InterPro" id="IPR003615">
    <property type="entry name" value="HNH_nuc"/>
</dbReference>
<dbReference type="GO" id="GO:0003676">
    <property type="term" value="F:nucleic acid binding"/>
    <property type="evidence" value="ECO:0007669"/>
    <property type="project" value="InterPro"/>
</dbReference>
<dbReference type="GO" id="GO:0003964">
    <property type="term" value="F:RNA-directed DNA polymerase activity"/>
    <property type="evidence" value="ECO:0007669"/>
    <property type="project" value="UniProtKB-KW"/>
</dbReference>
<reference evidence="2 3" key="1">
    <citation type="submission" date="2018-06" db="EMBL/GenBank/DDBJ databases">
        <authorList>
            <consortium name="Pathogen Informatics"/>
            <person name="Doyle S."/>
        </authorList>
    </citation>
    <scope>NUCLEOTIDE SEQUENCE [LARGE SCALE GENOMIC DNA]</scope>
    <source>
        <strain evidence="2 3">NCTC12360</strain>
    </source>
</reference>
<dbReference type="Gene3D" id="1.10.30.50">
    <property type="match status" value="1"/>
</dbReference>
<sequence>MSTELRYNEYYNMQESFDWLYERSLNQCTKGINLYEIITSKQNILLAYRIIKSNTGSNTAGTDNLTIKDFKIKSQDNFIEEIQKTLENYVPQPVRRILIPKPNGEKRPLGIPTMRDRLIQQMFKQVLEPICEARFFKHSYGFRPNRSAEHALSRCKRMAYTSKCHYVVDVDIKGFFDNVHHGKLIKQAYNIGIKDKRVLAILSKMIKAPICGEGVPKSGVPQGGILSPILSNIVLNDLDWWIANQWETFPSRHNYQNDYDKYRALKKTNLKEVHIIRYADDFKLFTKSYQEASKLLHATKGFIENQLGLEISTEKSKITNLRRNYSEFLGFDLKVEKQKKNEFITISRVSSKAKVKIKQEIRKKIKKIREAPTIKNITHYNLYIRGIHNYYQKATRVSLDFGDLYSSCLPTFYNRLKNIARYEVPRSPPIGYKHFYSTTQRTFKVKGIYLYPLQDVKWKKLEFYNPKINDYTEEGRSYKFKRLKSDISSEIRKMCLSENIKGNLEFSDNRISKYSMQHGKCAITKEFLKSEFAHCHHIIPKELGGSDSFDNLVIIHEWVHLLIHATKEKTIKEYLTILQLDGKQLEKLNQYRQHCNLTAIH</sequence>
<dbReference type="Proteomes" id="UP000254807">
    <property type="component" value="Unassembled WGS sequence"/>
</dbReference>
<dbReference type="OrthoDB" id="9793236at2"/>
<dbReference type="Pfam" id="PF00078">
    <property type="entry name" value="RVT_1"/>
    <property type="match status" value="1"/>
</dbReference>
<protein>
    <submittedName>
        <fullName evidence="2">Group II intron reverse transcriptase maturase</fullName>
    </submittedName>
</protein>
<dbReference type="AlphaFoldDB" id="A0A376L5V7"/>
<keyword evidence="2" id="KW-0808">Transferase</keyword>
<dbReference type="SMART" id="SM00507">
    <property type="entry name" value="HNHc"/>
    <property type="match status" value="1"/>
</dbReference>
<dbReference type="PANTHER" id="PTHR34047">
    <property type="entry name" value="NUCLEAR INTRON MATURASE 1, MITOCHONDRIAL-RELATED"/>
    <property type="match status" value="1"/>
</dbReference>
<dbReference type="CDD" id="cd00085">
    <property type="entry name" value="HNHc"/>
    <property type="match status" value="1"/>
</dbReference>
<dbReference type="NCBIfam" id="TIGR04416">
    <property type="entry name" value="group_II_RT_mat"/>
    <property type="match status" value="1"/>
</dbReference>
<dbReference type="InterPro" id="IPR002711">
    <property type="entry name" value="HNH"/>
</dbReference>
<dbReference type="InterPro" id="IPR030931">
    <property type="entry name" value="Group_II_RT_mat"/>
</dbReference>
<proteinExistence type="predicted"/>
<dbReference type="GO" id="GO:0004519">
    <property type="term" value="F:endonuclease activity"/>
    <property type="evidence" value="ECO:0007669"/>
    <property type="project" value="InterPro"/>
</dbReference>